<name>A0A075I2I8_9EURY</name>
<dbReference type="SUPFAM" id="SSF55811">
    <property type="entry name" value="Nudix"/>
    <property type="match status" value="1"/>
</dbReference>
<dbReference type="GO" id="GO:0016787">
    <property type="term" value="F:hydrolase activity"/>
    <property type="evidence" value="ECO:0007669"/>
    <property type="project" value="UniProtKB-KW"/>
</dbReference>
<dbReference type="PROSITE" id="PS51462">
    <property type="entry name" value="NUDIX"/>
    <property type="match status" value="1"/>
</dbReference>
<feature type="domain" description="Nudix hydrolase" evidence="2">
    <location>
        <begin position="6"/>
        <end position="134"/>
    </location>
</feature>
<dbReference type="Pfam" id="PF00293">
    <property type="entry name" value="NUDIX"/>
    <property type="match status" value="1"/>
</dbReference>
<protein>
    <recommendedName>
        <fullName evidence="2">Nudix hydrolase domain-containing protein</fullName>
    </recommendedName>
</protein>
<evidence type="ECO:0000259" key="2">
    <source>
        <dbReference type="PROSITE" id="PS51462"/>
    </source>
</evidence>
<dbReference type="InterPro" id="IPR000086">
    <property type="entry name" value="NUDIX_hydrolase_dom"/>
</dbReference>
<accession>A0A075I2I8</accession>
<evidence type="ECO:0000313" key="3">
    <source>
        <dbReference type="EMBL" id="AIF21042.1"/>
    </source>
</evidence>
<dbReference type="InterPro" id="IPR015797">
    <property type="entry name" value="NUDIX_hydrolase-like_dom_sf"/>
</dbReference>
<dbReference type="EMBL" id="KF901181">
    <property type="protein sequence ID" value="AIF21042.1"/>
    <property type="molecule type" value="Genomic_DNA"/>
</dbReference>
<sequence length="134" mass="15160">MTDEEPWVVVWGVPKQSLEIPCWLMVKHNTRGWELPGGTIGEHEPNEIAALRELFEETGLLGVATSYDENLFEGGTVVRVEIDEEPQPYGWESDDESISEVGWCVEIPGELYWGDDEIQKLLDHDWSASRSLAS</sequence>
<proteinExistence type="predicted"/>
<dbReference type="PROSITE" id="PS00893">
    <property type="entry name" value="NUDIX_BOX"/>
    <property type="match status" value="1"/>
</dbReference>
<keyword evidence="1" id="KW-0378">Hydrolase</keyword>
<organism evidence="3">
    <name type="scientific">uncultured marine group II/III euryarchaeote KM3_98_B01</name>
    <dbReference type="NCBI Taxonomy" id="1456546"/>
    <lineage>
        <taxon>Archaea</taxon>
        <taxon>Methanobacteriati</taxon>
        <taxon>Methanobacteriota</taxon>
        <taxon>environmental samples</taxon>
    </lineage>
</organism>
<dbReference type="AlphaFoldDB" id="A0A075I2I8"/>
<dbReference type="Gene3D" id="3.90.79.10">
    <property type="entry name" value="Nucleoside Triphosphate Pyrophosphohydrolase"/>
    <property type="match status" value="1"/>
</dbReference>
<evidence type="ECO:0000256" key="1">
    <source>
        <dbReference type="ARBA" id="ARBA00022801"/>
    </source>
</evidence>
<reference evidence="3" key="1">
    <citation type="journal article" date="2014" name="Genome Biol. Evol.">
        <title>Pangenome evidence for extensive interdomain horizontal transfer affecting lineage core and shell genes in uncultured planktonic thaumarchaeota and euryarchaeota.</title>
        <authorList>
            <person name="Deschamps P."/>
            <person name="Zivanovic Y."/>
            <person name="Moreira D."/>
            <person name="Rodriguez-Valera F."/>
            <person name="Lopez-Garcia P."/>
        </authorList>
    </citation>
    <scope>NUCLEOTIDE SEQUENCE</scope>
</reference>
<dbReference type="InterPro" id="IPR020084">
    <property type="entry name" value="NUDIX_hydrolase_CS"/>
</dbReference>